<dbReference type="InterPro" id="IPR053745">
    <property type="entry name" value="Viral_Tail_Comp_sf"/>
</dbReference>
<evidence type="ECO:0008006" key="3">
    <source>
        <dbReference type="Google" id="ProtNLM"/>
    </source>
</evidence>
<dbReference type="Pfam" id="PF11367">
    <property type="entry name" value="Tail_completion_gp17"/>
    <property type="match status" value="1"/>
</dbReference>
<reference evidence="1 2" key="1">
    <citation type="submission" date="2018-12" db="EMBL/GenBank/DDBJ databases">
        <authorList>
            <person name="Criscuolo A."/>
        </authorList>
    </citation>
    <scope>NUCLEOTIDE SEQUENCE [LARGE SCALE GENOMIC DNA]</scope>
    <source>
        <strain evidence="1">ACIP1116241</strain>
    </source>
</reference>
<dbReference type="EMBL" id="UZWE01000021">
    <property type="protein sequence ID" value="VDS07578.1"/>
    <property type="molecule type" value="Genomic_DNA"/>
</dbReference>
<protein>
    <recommendedName>
        <fullName evidence="3">DUF3168 domain-containing protein</fullName>
    </recommendedName>
</protein>
<organism evidence="1 2">
    <name type="scientific">Paracoccus haematequi</name>
    <dbReference type="NCBI Taxonomy" id="2491866"/>
    <lineage>
        <taxon>Bacteria</taxon>
        <taxon>Pseudomonadati</taxon>
        <taxon>Pseudomonadota</taxon>
        <taxon>Alphaproteobacteria</taxon>
        <taxon>Rhodobacterales</taxon>
        <taxon>Paracoccaceae</taxon>
        <taxon>Paracoccus</taxon>
    </lineage>
</organism>
<name>A0A447IJ65_9RHOB</name>
<proteinExistence type="predicted"/>
<dbReference type="InterPro" id="IPR021508">
    <property type="entry name" value="Gp17-like"/>
</dbReference>
<dbReference type="RefSeq" id="WP_126153267.1">
    <property type="nucleotide sequence ID" value="NZ_UZWE01000021.1"/>
</dbReference>
<gene>
    <name evidence="1" type="ORF">PARHAE_00755</name>
</gene>
<sequence length="134" mass="14577">MRAGRVLRKIVMDRIIAQVPALDGRVYDKATEETASPYVTLGPSYWSDNSADCIKGRLQTLQIDVWADQSNKGRLEDVVDDIAAALDGWADTEALTMHTLSVSIARVMDDPSGAVHGVIQVEALLENGPTQPEN</sequence>
<dbReference type="Gene3D" id="3.30.2000.30">
    <property type="match status" value="1"/>
</dbReference>
<evidence type="ECO:0000313" key="2">
    <source>
        <dbReference type="Proteomes" id="UP000270743"/>
    </source>
</evidence>
<evidence type="ECO:0000313" key="1">
    <source>
        <dbReference type="EMBL" id="VDS07578.1"/>
    </source>
</evidence>
<dbReference type="OrthoDB" id="7630456at2"/>
<accession>A0A447IJ65</accession>
<dbReference type="AlphaFoldDB" id="A0A447IJ65"/>
<keyword evidence="2" id="KW-1185">Reference proteome</keyword>
<dbReference type="Proteomes" id="UP000270743">
    <property type="component" value="Unassembled WGS sequence"/>
</dbReference>